<sequence length="83" mass="9582">MSCTLLNIEILLKIFLTIPLSNASGERSFSVLKRNKNYLRSKMGEQKLNNLTVLYIEQEIMNSVDTAKIIDEFARSKAREKFI</sequence>
<dbReference type="HOGENOM" id="CLU_006175_9_2_1"/>
<dbReference type="InParanoid" id="T1G5Y0"/>
<accession>T1G5Y0</accession>
<evidence type="ECO:0000313" key="4">
    <source>
        <dbReference type="EnsemblMetazoa" id="HelroP85494"/>
    </source>
</evidence>
<dbReference type="EMBL" id="KB097379">
    <property type="protein sequence ID" value="ESN97301.1"/>
    <property type="molecule type" value="Genomic_DNA"/>
</dbReference>
<dbReference type="KEGG" id="hro:HELRODRAFT_85494"/>
<evidence type="ECO:0000313" key="5">
    <source>
        <dbReference type="Proteomes" id="UP000015101"/>
    </source>
</evidence>
<protein>
    <recommendedName>
        <fullName evidence="2">HAT C-terminal dimerisation domain-containing protein</fullName>
    </recommendedName>
</protein>
<evidence type="ECO:0000313" key="3">
    <source>
        <dbReference type="EMBL" id="ESN97301.1"/>
    </source>
</evidence>
<dbReference type="InterPro" id="IPR008906">
    <property type="entry name" value="HATC_C_dom"/>
</dbReference>
<dbReference type="GeneID" id="20216477"/>
<dbReference type="PANTHER" id="PTHR45749">
    <property type="match status" value="1"/>
</dbReference>
<dbReference type="RefSeq" id="XP_009024462.1">
    <property type="nucleotide sequence ID" value="XM_009026214.1"/>
</dbReference>
<dbReference type="PANTHER" id="PTHR45749:SF21">
    <property type="entry name" value="DUF4371 DOMAIN-CONTAINING PROTEIN"/>
    <property type="match status" value="1"/>
</dbReference>
<name>T1G5Y0_HELRO</name>
<dbReference type="EnsemblMetazoa" id="HelroT85494">
    <property type="protein sequence ID" value="HelroP85494"/>
    <property type="gene ID" value="HelroG85494"/>
</dbReference>
<reference evidence="4" key="3">
    <citation type="submission" date="2015-06" db="UniProtKB">
        <authorList>
            <consortium name="EnsemblMetazoa"/>
        </authorList>
    </citation>
    <scope>IDENTIFICATION</scope>
</reference>
<dbReference type="Proteomes" id="UP000015101">
    <property type="component" value="Unassembled WGS sequence"/>
</dbReference>
<evidence type="ECO:0000259" key="2">
    <source>
        <dbReference type="Pfam" id="PF05699"/>
    </source>
</evidence>
<dbReference type="OrthoDB" id="10059291at2759"/>
<keyword evidence="5" id="KW-1185">Reference proteome</keyword>
<dbReference type="Pfam" id="PF05699">
    <property type="entry name" value="Dimer_Tnp_hAT"/>
    <property type="match status" value="1"/>
</dbReference>
<dbReference type="CTD" id="20216477"/>
<proteinExistence type="predicted"/>
<organism evidence="4 5">
    <name type="scientific">Helobdella robusta</name>
    <name type="common">Californian leech</name>
    <dbReference type="NCBI Taxonomy" id="6412"/>
    <lineage>
        <taxon>Eukaryota</taxon>
        <taxon>Metazoa</taxon>
        <taxon>Spiralia</taxon>
        <taxon>Lophotrochozoa</taxon>
        <taxon>Annelida</taxon>
        <taxon>Clitellata</taxon>
        <taxon>Hirudinea</taxon>
        <taxon>Rhynchobdellida</taxon>
        <taxon>Glossiphoniidae</taxon>
        <taxon>Helobdella</taxon>
    </lineage>
</organism>
<dbReference type="AlphaFoldDB" id="T1G5Y0"/>
<feature type="chain" id="PRO_5010981135" description="HAT C-terminal dimerisation domain-containing protein" evidence="1">
    <location>
        <begin position="24"/>
        <end position="83"/>
    </location>
</feature>
<reference evidence="5" key="1">
    <citation type="submission" date="2012-12" db="EMBL/GenBank/DDBJ databases">
        <authorList>
            <person name="Hellsten U."/>
            <person name="Grimwood J."/>
            <person name="Chapman J.A."/>
            <person name="Shapiro H."/>
            <person name="Aerts A."/>
            <person name="Otillar R.P."/>
            <person name="Terry A.Y."/>
            <person name="Boore J.L."/>
            <person name="Simakov O."/>
            <person name="Marletaz F."/>
            <person name="Cho S.-J."/>
            <person name="Edsinger-Gonzales E."/>
            <person name="Havlak P."/>
            <person name="Kuo D.-H."/>
            <person name="Larsson T."/>
            <person name="Lv J."/>
            <person name="Arendt D."/>
            <person name="Savage R."/>
            <person name="Osoegawa K."/>
            <person name="de Jong P."/>
            <person name="Lindberg D.R."/>
            <person name="Seaver E.C."/>
            <person name="Weisblat D.A."/>
            <person name="Putnam N.H."/>
            <person name="Grigoriev I.V."/>
            <person name="Rokhsar D.S."/>
        </authorList>
    </citation>
    <scope>NUCLEOTIDE SEQUENCE</scope>
</reference>
<dbReference type="GO" id="GO:0046983">
    <property type="term" value="F:protein dimerization activity"/>
    <property type="evidence" value="ECO:0007669"/>
    <property type="project" value="InterPro"/>
</dbReference>
<reference evidence="3 5" key="2">
    <citation type="journal article" date="2013" name="Nature">
        <title>Insights into bilaterian evolution from three spiralian genomes.</title>
        <authorList>
            <person name="Simakov O."/>
            <person name="Marletaz F."/>
            <person name="Cho S.J."/>
            <person name="Edsinger-Gonzales E."/>
            <person name="Havlak P."/>
            <person name="Hellsten U."/>
            <person name="Kuo D.H."/>
            <person name="Larsson T."/>
            <person name="Lv J."/>
            <person name="Arendt D."/>
            <person name="Savage R."/>
            <person name="Osoegawa K."/>
            <person name="de Jong P."/>
            <person name="Grimwood J."/>
            <person name="Chapman J.A."/>
            <person name="Shapiro H."/>
            <person name="Aerts A."/>
            <person name="Otillar R.P."/>
            <person name="Terry A.Y."/>
            <person name="Boore J.L."/>
            <person name="Grigoriev I.V."/>
            <person name="Lindberg D.R."/>
            <person name="Seaver E.C."/>
            <person name="Weisblat D.A."/>
            <person name="Putnam N.H."/>
            <person name="Rokhsar D.S."/>
        </authorList>
    </citation>
    <scope>NUCLEOTIDE SEQUENCE</scope>
</reference>
<feature type="signal peptide" evidence="1">
    <location>
        <begin position="1"/>
        <end position="23"/>
    </location>
</feature>
<dbReference type="EMBL" id="AMQM01006295">
    <property type="status" value="NOT_ANNOTATED_CDS"/>
    <property type="molecule type" value="Genomic_DNA"/>
</dbReference>
<feature type="domain" description="HAT C-terminal dimerisation" evidence="2">
    <location>
        <begin position="7"/>
        <end position="60"/>
    </location>
</feature>
<evidence type="ECO:0000256" key="1">
    <source>
        <dbReference type="SAM" id="SignalP"/>
    </source>
</evidence>
<keyword evidence="1" id="KW-0732">Signal</keyword>
<gene>
    <name evidence="4" type="primary">20216477</name>
    <name evidence="3" type="ORF">HELRODRAFT_85494</name>
</gene>